<protein>
    <submittedName>
        <fullName evidence="9">Molybdenum cofactor guanylyltransferase</fullName>
    </submittedName>
</protein>
<dbReference type="RefSeq" id="WP_273676547.1">
    <property type="nucleotide sequence ID" value="NZ_JAQQXQ010000002.1"/>
</dbReference>
<evidence type="ECO:0000256" key="3">
    <source>
        <dbReference type="ARBA" id="ARBA00022723"/>
    </source>
</evidence>
<dbReference type="CDD" id="cd02503">
    <property type="entry name" value="MobA"/>
    <property type="match status" value="1"/>
</dbReference>
<keyword evidence="5" id="KW-0460">Magnesium</keyword>
<dbReference type="Gene3D" id="3.90.550.10">
    <property type="entry name" value="Spore Coat Polysaccharide Biosynthesis Protein SpsA, Chain A"/>
    <property type="match status" value="1"/>
</dbReference>
<feature type="domain" description="MobA-like NTP transferase" evidence="8">
    <location>
        <begin position="6"/>
        <end position="111"/>
    </location>
</feature>
<dbReference type="InterPro" id="IPR029044">
    <property type="entry name" value="Nucleotide-diphossugar_trans"/>
</dbReference>
<proteinExistence type="predicted"/>
<keyword evidence="3" id="KW-0479">Metal-binding</keyword>
<keyword evidence="1" id="KW-0963">Cytoplasm</keyword>
<dbReference type="Proteomes" id="UP001216558">
    <property type="component" value="Unassembled WGS sequence"/>
</dbReference>
<dbReference type="PANTHER" id="PTHR19136">
    <property type="entry name" value="MOLYBDENUM COFACTOR GUANYLYLTRANSFERASE"/>
    <property type="match status" value="1"/>
</dbReference>
<dbReference type="InterPro" id="IPR025877">
    <property type="entry name" value="MobA-like_NTP_Trfase"/>
</dbReference>
<keyword evidence="7" id="KW-0501">Molybdenum cofactor biosynthesis</keyword>
<evidence type="ECO:0000256" key="5">
    <source>
        <dbReference type="ARBA" id="ARBA00022842"/>
    </source>
</evidence>
<evidence type="ECO:0000256" key="4">
    <source>
        <dbReference type="ARBA" id="ARBA00022741"/>
    </source>
</evidence>
<evidence type="ECO:0000256" key="7">
    <source>
        <dbReference type="ARBA" id="ARBA00023150"/>
    </source>
</evidence>
<comment type="caution">
    <text evidence="9">The sequence shown here is derived from an EMBL/GenBank/DDBJ whole genome shotgun (WGS) entry which is preliminary data.</text>
</comment>
<evidence type="ECO:0000256" key="1">
    <source>
        <dbReference type="ARBA" id="ARBA00022490"/>
    </source>
</evidence>
<keyword evidence="2" id="KW-0808">Transferase</keyword>
<evidence type="ECO:0000313" key="10">
    <source>
        <dbReference type="Proteomes" id="UP001216558"/>
    </source>
</evidence>
<keyword evidence="9" id="KW-0548">Nucleotidyltransferase</keyword>
<sequence length="170" mass="17552">MTNILGAILAGGQARRFGSDKAHARVDGWRLIDLVHDRLSVQCDAIVVCGRVEQGFTCIPDLPEPGLGPLGGLNAALAHAAASGHSHVLSCGVDVPNLPPDLAGTLAGEGAGIVQSQPVVGLWPVTLAGVLADYLAGGGRALYGFADRVEARRIAFDPPLLNVNRPEDLP</sequence>
<reference evidence="9 10" key="1">
    <citation type="submission" date="2022-10" db="EMBL/GenBank/DDBJ databases">
        <title>Erythrobacter sp. sf7 Genome sequencing.</title>
        <authorList>
            <person name="Park S."/>
        </authorList>
    </citation>
    <scope>NUCLEOTIDE SEQUENCE [LARGE SCALE GENOMIC DNA]</scope>
    <source>
        <strain evidence="10">sf7</strain>
    </source>
</reference>
<dbReference type="InterPro" id="IPR013482">
    <property type="entry name" value="Molybde_CF_guanTrfase"/>
</dbReference>
<evidence type="ECO:0000259" key="8">
    <source>
        <dbReference type="Pfam" id="PF12804"/>
    </source>
</evidence>
<dbReference type="PANTHER" id="PTHR19136:SF81">
    <property type="entry name" value="MOLYBDENUM COFACTOR GUANYLYLTRANSFERASE"/>
    <property type="match status" value="1"/>
</dbReference>
<dbReference type="EMBL" id="JAQQXQ010000002">
    <property type="protein sequence ID" value="MDC8753894.1"/>
    <property type="molecule type" value="Genomic_DNA"/>
</dbReference>
<dbReference type="Pfam" id="PF12804">
    <property type="entry name" value="NTP_transf_3"/>
    <property type="match status" value="1"/>
</dbReference>
<evidence type="ECO:0000256" key="2">
    <source>
        <dbReference type="ARBA" id="ARBA00022679"/>
    </source>
</evidence>
<organism evidence="9 10">
    <name type="scientific">Erythrobacter fulvus</name>
    <dbReference type="NCBI Taxonomy" id="2987523"/>
    <lineage>
        <taxon>Bacteria</taxon>
        <taxon>Pseudomonadati</taxon>
        <taxon>Pseudomonadota</taxon>
        <taxon>Alphaproteobacteria</taxon>
        <taxon>Sphingomonadales</taxon>
        <taxon>Erythrobacteraceae</taxon>
        <taxon>Erythrobacter/Porphyrobacter group</taxon>
        <taxon>Erythrobacter</taxon>
    </lineage>
</organism>
<name>A0ABT5JMN7_9SPHN</name>
<keyword evidence="6" id="KW-0342">GTP-binding</keyword>
<accession>A0ABT5JMN7</accession>
<dbReference type="SUPFAM" id="SSF53448">
    <property type="entry name" value="Nucleotide-diphospho-sugar transferases"/>
    <property type="match status" value="1"/>
</dbReference>
<evidence type="ECO:0000256" key="6">
    <source>
        <dbReference type="ARBA" id="ARBA00023134"/>
    </source>
</evidence>
<gene>
    <name evidence="9" type="ORF">OIK40_04470</name>
</gene>
<dbReference type="GO" id="GO:0016779">
    <property type="term" value="F:nucleotidyltransferase activity"/>
    <property type="evidence" value="ECO:0007669"/>
    <property type="project" value="UniProtKB-KW"/>
</dbReference>
<keyword evidence="4" id="KW-0547">Nucleotide-binding</keyword>
<keyword evidence="10" id="KW-1185">Reference proteome</keyword>
<evidence type="ECO:0000313" key="9">
    <source>
        <dbReference type="EMBL" id="MDC8753894.1"/>
    </source>
</evidence>